<dbReference type="GO" id="GO:0005829">
    <property type="term" value="C:cytosol"/>
    <property type="evidence" value="ECO:0007669"/>
    <property type="project" value="UniProtKB-SubCell"/>
</dbReference>
<evidence type="ECO:0000256" key="25">
    <source>
        <dbReference type="ARBA" id="ARBA00047396"/>
    </source>
</evidence>
<dbReference type="GO" id="GO:0046872">
    <property type="term" value="F:metal ion binding"/>
    <property type="evidence" value="ECO:0007669"/>
    <property type="project" value="UniProtKB-KW"/>
</dbReference>
<feature type="compositionally biased region" description="Acidic residues" evidence="34">
    <location>
        <begin position="550"/>
        <end position="561"/>
    </location>
</feature>
<comment type="catalytic activity">
    <reaction evidence="18">
        <text>dGMP + inosine = 2'-deoxyguanosine + IMP</text>
        <dbReference type="Rhea" id="RHEA:69580"/>
        <dbReference type="ChEBI" id="CHEBI:17172"/>
        <dbReference type="ChEBI" id="CHEBI:17596"/>
        <dbReference type="ChEBI" id="CHEBI:57673"/>
        <dbReference type="ChEBI" id="CHEBI:58053"/>
    </reaction>
</comment>
<evidence type="ECO:0000256" key="28">
    <source>
        <dbReference type="ARBA" id="ARBA00048127"/>
    </source>
</evidence>
<dbReference type="GO" id="GO:0046037">
    <property type="term" value="P:GMP metabolic process"/>
    <property type="evidence" value="ECO:0007669"/>
    <property type="project" value="UniProtKB-ARBA"/>
</dbReference>
<evidence type="ECO:0000256" key="2">
    <source>
        <dbReference type="ARBA" id="ARBA00009589"/>
    </source>
</evidence>
<evidence type="ECO:0000256" key="27">
    <source>
        <dbReference type="ARBA" id="ARBA00048038"/>
    </source>
</evidence>
<feature type="binding site" evidence="33">
    <location>
        <position position="54"/>
    </location>
    <ligand>
        <name>GMP</name>
        <dbReference type="ChEBI" id="CHEBI:58115"/>
    </ligand>
</feature>
<keyword evidence="14" id="KW-0546">Nucleotide metabolism</keyword>
<keyword evidence="36" id="KW-1185">Reference proteome</keyword>
<evidence type="ECO:0000256" key="12">
    <source>
        <dbReference type="ARBA" id="ARBA00022840"/>
    </source>
</evidence>
<evidence type="ECO:0000256" key="19">
    <source>
        <dbReference type="ARBA" id="ARBA00036695"/>
    </source>
</evidence>
<feature type="active site" description="Proton donor" evidence="32">
    <location>
        <position position="54"/>
    </location>
</feature>
<organism evidence="35 36">
    <name type="scientific">Alosa alosa</name>
    <name type="common">allis shad</name>
    <dbReference type="NCBI Taxonomy" id="278164"/>
    <lineage>
        <taxon>Eukaryota</taxon>
        <taxon>Metazoa</taxon>
        <taxon>Chordata</taxon>
        <taxon>Craniata</taxon>
        <taxon>Vertebrata</taxon>
        <taxon>Euteleostomi</taxon>
        <taxon>Actinopterygii</taxon>
        <taxon>Neopterygii</taxon>
        <taxon>Teleostei</taxon>
        <taxon>Clupei</taxon>
        <taxon>Clupeiformes</taxon>
        <taxon>Clupeoidei</taxon>
        <taxon>Clupeidae</taxon>
        <taxon>Alosa</taxon>
    </lineage>
</organism>
<dbReference type="FunFam" id="3.40.50.1000:FF:000021">
    <property type="entry name" value="NT5C2 isoform 1"/>
    <property type="match status" value="1"/>
</dbReference>
<feature type="active site" description="Nucleophile" evidence="32">
    <location>
        <position position="52"/>
    </location>
</feature>
<evidence type="ECO:0000256" key="9">
    <source>
        <dbReference type="ARBA" id="ARBA00022723"/>
    </source>
</evidence>
<evidence type="ECO:0000256" key="17">
    <source>
        <dbReference type="ARBA" id="ARBA00036258"/>
    </source>
</evidence>
<dbReference type="GO" id="GO:0008253">
    <property type="term" value="F:5'-nucleotidase activity"/>
    <property type="evidence" value="ECO:0007669"/>
    <property type="project" value="UniProtKB-EC"/>
</dbReference>
<evidence type="ECO:0000256" key="32">
    <source>
        <dbReference type="PIRSR" id="PIRSR017434-1"/>
    </source>
</evidence>
<gene>
    <name evidence="35" type="ORF">AALO_G00236600</name>
</gene>
<dbReference type="InterPro" id="IPR036412">
    <property type="entry name" value="HAD-like_sf"/>
</dbReference>
<comment type="function">
    <text evidence="24">Broad specificity cytosolic 5'-nucleotidase that catalyzes the dephosphorylation of 6-hydroxypurine nucleoside 5'-monophosphates. In addition, possesses a phosphotransferase activity by which it can transfer a phosphate from a donor nucleoside monophosphate to an acceptor nucleoside, preferably inosine, deoxyinosine and guanosine. Has the highest activities for IMP and GMP followed by dIMP, dGMP and XMP. Could also catalyze the transfer of phosphates from pyrimidine monophosphates but with lower efficiency. Through these activities regulates the purine nucleoside/nucleotide pools within the cell.</text>
</comment>
<comment type="catalytic activity">
    <reaction evidence="20">
        <text>dGMP + H2O = 2'-deoxyguanosine + phosphate</text>
        <dbReference type="Rhea" id="RHEA:29379"/>
        <dbReference type="ChEBI" id="CHEBI:15377"/>
        <dbReference type="ChEBI" id="CHEBI:17172"/>
        <dbReference type="ChEBI" id="CHEBI:43474"/>
        <dbReference type="ChEBI" id="CHEBI:57673"/>
    </reaction>
    <physiologicalReaction direction="left-to-right" evidence="20">
        <dbReference type="Rhea" id="RHEA:29380"/>
    </physiologicalReaction>
</comment>
<dbReference type="GO" id="GO:0005524">
    <property type="term" value="F:ATP binding"/>
    <property type="evidence" value="ECO:0007669"/>
    <property type="project" value="UniProtKB-KW"/>
</dbReference>
<evidence type="ECO:0000256" key="31">
    <source>
        <dbReference type="ARBA" id="ARBA00048783"/>
    </source>
</evidence>
<comment type="catalytic activity">
    <reaction evidence="31">
        <text>inosine + CMP = cytidine + IMP</text>
        <dbReference type="Rhea" id="RHEA:69592"/>
        <dbReference type="ChEBI" id="CHEBI:17562"/>
        <dbReference type="ChEBI" id="CHEBI:17596"/>
        <dbReference type="ChEBI" id="CHEBI:58053"/>
        <dbReference type="ChEBI" id="CHEBI:60377"/>
    </reaction>
</comment>
<evidence type="ECO:0000256" key="5">
    <source>
        <dbReference type="ARBA" id="ARBA00012894"/>
    </source>
</evidence>
<comment type="subcellular location">
    <subcellularLocation>
        <location evidence="1">Cytoplasm</location>
        <location evidence="1">Cytosol</location>
    </subcellularLocation>
</comment>
<dbReference type="EC" id="2.7.1.77" evidence="21"/>
<evidence type="ECO:0000256" key="6">
    <source>
        <dbReference type="ARBA" id="ARBA00022490"/>
    </source>
</evidence>
<evidence type="ECO:0000256" key="18">
    <source>
        <dbReference type="ARBA" id="ARBA00036593"/>
    </source>
</evidence>
<reference evidence="35" key="1">
    <citation type="submission" date="2020-10" db="EMBL/GenBank/DDBJ databases">
        <title>Chromosome-scale genome assembly of the Allis shad, Alosa alosa.</title>
        <authorList>
            <person name="Margot Z."/>
            <person name="Christophe K."/>
            <person name="Cabau C."/>
            <person name="Louis A."/>
            <person name="Berthelot C."/>
            <person name="Parey E."/>
            <person name="Roest Crollius H."/>
            <person name="Montfort J."/>
            <person name="Robinson-Rechavi M."/>
            <person name="Bucao C."/>
            <person name="Bouchez O."/>
            <person name="Gislard M."/>
            <person name="Lluch J."/>
            <person name="Milhes M."/>
            <person name="Lampietro C."/>
            <person name="Lopez Roques C."/>
            <person name="Donnadieu C."/>
            <person name="Braasch I."/>
            <person name="Desvignes T."/>
            <person name="Postlethwait J."/>
            <person name="Bobe J."/>
            <person name="Guiguen Y."/>
        </authorList>
    </citation>
    <scope>NUCLEOTIDE SEQUENCE</scope>
    <source>
        <strain evidence="35">M-15738</strain>
        <tissue evidence="35">Blood</tissue>
    </source>
</reference>
<evidence type="ECO:0000256" key="13">
    <source>
        <dbReference type="ARBA" id="ARBA00022842"/>
    </source>
</evidence>
<evidence type="ECO:0000256" key="23">
    <source>
        <dbReference type="ARBA" id="ARBA00042328"/>
    </source>
</evidence>
<dbReference type="PANTHER" id="PTHR12103">
    <property type="entry name" value="5'-NUCLEOTIDASE DOMAIN-CONTAINING"/>
    <property type="match status" value="1"/>
</dbReference>
<dbReference type="PIRSF" id="PIRSF017434">
    <property type="entry name" value="Purine_5'-nucleotidase"/>
    <property type="match status" value="1"/>
</dbReference>
<evidence type="ECO:0000313" key="36">
    <source>
        <dbReference type="Proteomes" id="UP000823561"/>
    </source>
</evidence>
<comment type="catalytic activity">
    <reaction evidence="16">
        <text>dIMP + H2O = 2'-deoxyinosine + phosphate</text>
        <dbReference type="Rhea" id="RHEA:29383"/>
        <dbReference type="ChEBI" id="CHEBI:15377"/>
        <dbReference type="ChEBI" id="CHEBI:28997"/>
        <dbReference type="ChEBI" id="CHEBI:43474"/>
        <dbReference type="ChEBI" id="CHEBI:61194"/>
    </reaction>
    <physiologicalReaction direction="left-to-right" evidence="16">
        <dbReference type="Rhea" id="RHEA:29384"/>
    </physiologicalReaction>
</comment>
<evidence type="ECO:0000256" key="3">
    <source>
        <dbReference type="ARBA" id="ARBA00011881"/>
    </source>
</evidence>
<dbReference type="CDD" id="cd07522">
    <property type="entry name" value="HAD_cN-II"/>
    <property type="match status" value="1"/>
</dbReference>
<evidence type="ECO:0000256" key="24">
    <source>
        <dbReference type="ARBA" id="ARBA00046009"/>
    </source>
</evidence>
<comment type="catalytic activity">
    <reaction evidence="19">
        <text>GMP + H2O = guanosine + phosphate</text>
        <dbReference type="Rhea" id="RHEA:27714"/>
        <dbReference type="ChEBI" id="CHEBI:15377"/>
        <dbReference type="ChEBI" id="CHEBI:16750"/>
        <dbReference type="ChEBI" id="CHEBI:43474"/>
        <dbReference type="ChEBI" id="CHEBI:58115"/>
    </reaction>
    <physiologicalReaction direction="left-to-right" evidence="19">
        <dbReference type="Rhea" id="RHEA:27715"/>
    </physiologicalReaction>
</comment>
<evidence type="ECO:0000256" key="20">
    <source>
        <dbReference type="ARBA" id="ARBA00036911"/>
    </source>
</evidence>
<keyword evidence="8" id="KW-0808">Transferase</keyword>
<comment type="catalytic activity">
    <reaction evidence="28">
        <text>IMP + H2O = inosine + phosphate</text>
        <dbReference type="Rhea" id="RHEA:27718"/>
        <dbReference type="ChEBI" id="CHEBI:15377"/>
        <dbReference type="ChEBI" id="CHEBI:17596"/>
        <dbReference type="ChEBI" id="CHEBI:43474"/>
        <dbReference type="ChEBI" id="CHEBI:58053"/>
        <dbReference type="EC" id="3.1.3.99"/>
    </reaction>
    <physiologicalReaction direction="left-to-right" evidence="28">
        <dbReference type="Rhea" id="RHEA:27719"/>
    </physiologicalReaction>
</comment>
<dbReference type="Pfam" id="PF05761">
    <property type="entry name" value="5_nucleotid"/>
    <property type="match status" value="1"/>
</dbReference>
<dbReference type="InterPro" id="IPR008380">
    <property type="entry name" value="HAD-SF_hydro_IG_5-nucl"/>
</dbReference>
<evidence type="ECO:0000256" key="26">
    <source>
        <dbReference type="ARBA" id="ARBA00047560"/>
    </source>
</evidence>
<comment type="catalytic activity">
    <reaction evidence="25">
        <text>inosine + UMP = uridine + IMP</text>
        <dbReference type="Rhea" id="RHEA:69588"/>
        <dbReference type="ChEBI" id="CHEBI:16704"/>
        <dbReference type="ChEBI" id="CHEBI:17596"/>
        <dbReference type="ChEBI" id="CHEBI:57865"/>
        <dbReference type="ChEBI" id="CHEBI:58053"/>
    </reaction>
</comment>
<evidence type="ECO:0000256" key="14">
    <source>
        <dbReference type="ARBA" id="ARBA00023080"/>
    </source>
</evidence>
<evidence type="ECO:0000256" key="8">
    <source>
        <dbReference type="ARBA" id="ARBA00022679"/>
    </source>
</evidence>
<comment type="caution">
    <text evidence="35">The sequence shown here is derived from an EMBL/GenBank/DDBJ whole genome shotgun (WGS) entry which is preliminary data.</text>
</comment>
<comment type="catalytic activity">
    <reaction evidence="17">
        <text>dIMP + inosine = 2'-deoxyinosine + IMP</text>
        <dbReference type="Rhea" id="RHEA:69572"/>
        <dbReference type="ChEBI" id="CHEBI:17596"/>
        <dbReference type="ChEBI" id="CHEBI:28997"/>
        <dbReference type="ChEBI" id="CHEBI:58053"/>
        <dbReference type="ChEBI" id="CHEBI:61194"/>
    </reaction>
</comment>
<evidence type="ECO:0000256" key="4">
    <source>
        <dbReference type="ARBA" id="ARBA00012643"/>
    </source>
</evidence>
<dbReference type="EMBL" id="JADWDJ010000018">
    <property type="protein sequence ID" value="KAG5266820.1"/>
    <property type="molecule type" value="Genomic_DNA"/>
</dbReference>
<evidence type="ECO:0000256" key="7">
    <source>
        <dbReference type="ARBA" id="ARBA00022533"/>
    </source>
</evidence>
<comment type="catalytic activity">
    <reaction evidence="30">
        <text>a 2'-deoxyribonucleoside + a ribonucleoside 5'-phosphate = a ribonucleoside + a 2'-deoxyribonucleoside 5'-phosphate</text>
        <dbReference type="Rhea" id="RHEA:19961"/>
        <dbReference type="ChEBI" id="CHEBI:18254"/>
        <dbReference type="ChEBI" id="CHEBI:18274"/>
        <dbReference type="ChEBI" id="CHEBI:58043"/>
        <dbReference type="ChEBI" id="CHEBI:65317"/>
        <dbReference type="EC" id="2.7.1.77"/>
    </reaction>
</comment>
<dbReference type="EC" id="3.1.3.99" evidence="5"/>
<evidence type="ECO:0000256" key="1">
    <source>
        <dbReference type="ARBA" id="ARBA00004514"/>
    </source>
</evidence>
<dbReference type="NCBIfam" id="TIGR02244">
    <property type="entry name" value="HAD-IG-Ncltidse"/>
    <property type="match status" value="1"/>
</dbReference>
<accession>A0AAV6FVK3</accession>
<dbReference type="PANTHER" id="PTHR12103:SF17">
    <property type="entry name" value="CYTOSOLIC PURINE 5'-NUCLEOTIDASE"/>
    <property type="match status" value="1"/>
</dbReference>
<feature type="binding site" evidence="33">
    <location>
        <position position="351"/>
    </location>
    <ligand>
        <name>Mg(2+)</name>
        <dbReference type="ChEBI" id="CHEBI:18420"/>
    </ligand>
</feature>
<name>A0AAV6FVK3_9TELE</name>
<evidence type="ECO:0000256" key="34">
    <source>
        <dbReference type="SAM" id="MobiDB-lite"/>
    </source>
</evidence>
<evidence type="ECO:0000256" key="16">
    <source>
        <dbReference type="ARBA" id="ARBA00036191"/>
    </source>
</evidence>
<comment type="catalytic activity">
    <reaction evidence="26">
        <text>XMP + H2O = xanthosine + phosphate</text>
        <dbReference type="Rhea" id="RHEA:28530"/>
        <dbReference type="ChEBI" id="CHEBI:15377"/>
        <dbReference type="ChEBI" id="CHEBI:18107"/>
        <dbReference type="ChEBI" id="CHEBI:43474"/>
        <dbReference type="ChEBI" id="CHEBI:57464"/>
    </reaction>
    <physiologicalReaction direction="left-to-right" evidence="26">
        <dbReference type="Rhea" id="RHEA:28531"/>
    </physiologicalReaction>
</comment>
<dbReference type="AlphaFoldDB" id="A0AAV6FVK3"/>
<dbReference type="InterPro" id="IPR016695">
    <property type="entry name" value="Pur_nucleotidase"/>
</dbReference>
<keyword evidence="13 33" id="KW-0460">Magnesium</keyword>
<feature type="binding site" evidence="33">
    <location>
        <position position="52"/>
    </location>
    <ligand>
        <name>Mg(2+)</name>
        <dbReference type="ChEBI" id="CHEBI:18420"/>
    </ligand>
</feature>
<dbReference type="Proteomes" id="UP000823561">
    <property type="component" value="Chromosome 18"/>
</dbReference>
<protein>
    <recommendedName>
        <fullName evidence="22">Cytosolic purine 5'-nucleotidase</fullName>
        <ecNumber evidence="21">2.7.1.77</ecNumber>
        <ecNumber evidence="4">3.1.3.5</ecNumber>
        <ecNumber evidence="5">3.1.3.99</ecNumber>
    </recommendedName>
    <alternativeName>
        <fullName evidence="23">Cytosolic nucleoside phosphotransferase 5'N</fullName>
    </alternativeName>
</protein>
<comment type="similarity">
    <text evidence="2">Belongs to the 5'(3')-deoxyribonucleotidase family.</text>
</comment>
<dbReference type="EC" id="3.1.3.5" evidence="4"/>
<keyword evidence="10" id="KW-0547">Nucleotide-binding</keyword>
<dbReference type="GO" id="GO:0050146">
    <property type="term" value="F:nucleoside phosphotransferase activity"/>
    <property type="evidence" value="ECO:0007669"/>
    <property type="project" value="UniProtKB-EC"/>
</dbReference>
<dbReference type="InterPro" id="IPR023214">
    <property type="entry name" value="HAD_sf"/>
</dbReference>
<keyword evidence="9 33" id="KW-0479">Metal-binding</keyword>
<sequence>MTTSWSDRLQNYADVPANMDGMSMKKYRREAHHRVFVNRSLAMEKIKSFGFDMDYTLAVYKSPEYESLGFDLTVERLVSIGYPQELLNFVYDPAFPTRGLVFDTTYGNLLKVDAYGNILVCAHGFNFMRGPETREQYPNKFIQRGDTDRFYILNTLFNLPETYLFACLVDFFTNCSRYTSCETGFKDGDLFMSYKSMFQDVRDAVDWVHFKGSLKVKTVENLEKYVVKDSKLPLLLSRMNEVSKVFLVTNSDYKYTDKIMTYLFDLPHGPQTGSPHRPWQSYFDLILVDARKPLFFGEGTVLRQVDTTTGRLKIGTYTGPLQHGIVYSGGSSDIVCDLLGAKGKDILYIGDHIFGDILKSKKRQGWRTFLVIPELAQELHVWTDKSALFEELQSLDIFLAELYKHLDSSSNERPDISSLQRRIKKVTHDMDMCYGMMGSLFRSGSRQTLFASQVMRYADLYAASFINMLYYPFSYLFRAAHVLMPHESTVEHTNMNINDTESPMATRNRHALDFRDHECKRHQLTRSISEIQPPHLFPTTPQEITHCHDEDDDEEEEEEEE</sequence>
<dbReference type="Gene3D" id="3.40.50.1000">
    <property type="entry name" value="HAD superfamily/HAD-like"/>
    <property type="match status" value="2"/>
</dbReference>
<dbReference type="SUPFAM" id="SSF56784">
    <property type="entry name" value="HAD-like"/>
    <property type="match status" value="1"/>
</dbReference>
<comment type="catalytic activity">
    <reaction evidence="27">
        <text>inosine + GMP = guanosine + IMP</text>
        <dbReference type="Rhea" id="RHEA:69584"/>
        <dbReference type="ChEBI" id="CHEBI:16750"/>
        <dbReference type="ChEBI" id="CHEBI:17596"/>
        <dbReference type="ChEBI" id="CHEBI:58053"/>
        <dbReference type="ChEBI" id="CHEBI:58115"/>
    </reaction>
</comment>
<proteinExistence type="inferred from homology"/>
<evidence type="ECO:0000256" key="29">
    <source>
        <dbReference type="ARBA" id="ARBA00048155"/>
    </source>
</evidence>
<keyword evidence="6" id="KW-0963">Cytoplasm</keyword>
<evidence type="ECO:0000256" key="22">
    <source>
        <dbReference type="ARBA" id="ARBA00040391"/>
    </source>
</evidence>
<evidence type="ECO:0000256" key="11">
    <source>
        <dbReference type="ARBA" id="ARBA00022801"/>
    </source>
</evidence>
<keyword evidence="7" id="KW-0021">Allosteric enzyme</keyword>
<comment type="cofactor">
    <cofactor evidence="33">
        <name>Mg(2+)</name>
        <dbReference type="ChEBI" id="CHEBI:18420"/>
    </cofactor>
    <text evidence="33">Binds 1 Mg(2+) ion per subunit.</text>
</comment>
<feature type="region of interest" description="Disordered" evidence="34">
    <location>
        <begin position="527"/>
        <end position="561"/>
    </location>
</feature>
<comment type="subunit">
    <text evidence="3">Homotetramer.</text>
</comment>
<comment type="catalytic activity">
    <reaction evidence="29">
        <text>inosine + AMP = IMP + adenosine</text>
        <dbReference type="Rhea" id="RHEA:69596"/>
        <dbReference type="ChEBI" id="CHEBI:16335"/>
        <dbReference type="ChEBI" id="CHEBI:17596"/>
        <dbReference type="ChEBI" id="CHEBI:58053"/>
        <dbReference type="ChEBI" id="CHEBI:456215"/>
    </reaction>
</comment>
<evidence type="ECO:0000256" key="30">
    <source>
        <dbReference type="ARBA" id="ARBA00048156"/>
    </source>
</evidence>
<evidence type="ECO:0000256" key="10">
    <source>
        <dbReference type="ARBA" id="ARBA00022741"/>
    </source>
</evidence>
<comment type="catalytic activity">
    <reaction evidence="15">
        <text>a ribonucleoside 5'-phosphate + H2O = a ribonucleoside + phosphate</text>
        <dbReference type="Rhea" id="RHEA:12484"/>
        <dbReference type="ChEBI" id="CHEBI:15377"/>
        <dbReference type="ChEBI" id="CHEBI:18254"/>
        <dbReference type="ChEBI" id="CHEBI:43474"/>
        <dbReference type="ChEBI" id="CHEBI:58043"/>
        <dbReference type="EC" id="3.1.3.5"/>
    </reaction>
    <physiologicalReaction direction="left-to-right" evidence="15">
        <dbReference type="Rhea" id="RHEA:12485"/>
    </physiologicalReaction>
</comment>
<evidence type="ECO:0000256" key="33">
    <source>
        <dbReference type="PIRSR" id="PIRSR017434-2"/>
    </source>
</evidence>
<evidence type="ECO:0000256" key="21">
    <source>
        <dbReference type="ARBA" id="ARBA00038866"/>
    </source>
</evidence>
<evidence type="ECO:0000256" key="15">
    <source>
        <dbReference type="ARBA" id="ARBA00035871"/>
    </source>
</evidence>
<keyword evidence="12" id="KW-0067">ATP-binding</keyword>
<keyword evidence="11" id="KW-0378">Hydrolase</keyword>
<evidence type="ECO:0000313" key="35">
    <source>
        <dbReference type="EMBL" id="KAG5266820.1"/>
    </source>
</evidence>